<dbReference type="EMBL" id="PDXA01000225">
    <property type="protein sequence ID" value="RYN16038.1"/>
    <property type="molecule type" value="Genomic_DNA"/>
</dbReference>
<evidence type="ECO:0000313" key="1">
    <source>
        <dbReference type="EMBL" id="RYN16038.1"/>
    </source>
</evidence>
<dbReference type="Proteomes" id="UP000292402">
    <property type="component" value="Unassembled WGS sequence"/>
</dbReference>
<protein>
    <submittedName>
        <fullName evidence="1">Uncharacterized protein</fullName>
    </submittedName>
</protein>
<gene>
    <name evidence="1" type="ORF">AA0114_g13022</name>
</gene>
<proteinExistence type="predicted"/>
<reference evidence="2" key="1">
    <citation type="journal article" date="2019" name="bioRxiv">
        <title>Genomics, evolutionary history and diagnostics of the Alternaria alternata species group including apple and Asian pear pathotypes.</title>
        <authorList>
            <person name="Armitage A.D."/>
            <person name="Cockerton H.M."/>
            <person name="Sreenivasaprasad S."/>
            <person name="Woodhall J.W."/>
            <person name="Lane C.R."/>
            <person name="Harrison R.J."/>
            <person name="Clarkson J.P."/>
        </authorList>
    </citation>
    <scope>NUCLEOTIDE SEQUENCE [LARGE SCALE GENOMIC DNA]</scope>
    <source>
        <strain evidence="2">FERA 1082</strain>
    </source>
</reference>
<evidence type="ECO:0000313" key="2">
    <source>
        <dbReference type="Proteomes" id="UP000292402"/>
    </source>
</evidence>
<sequence length="69" mass="7759">MAQRSNNPRMTIWTWPRGLYPGQMHFYFKAKALPRHALASPDNPDGALTIVPIAVDPKIIRLAPVYVMG</sequence>
<name>A0A4Q4LXP2_9PLEO</name>
<dbReference type="AlphaFoldDB" id="A0A4Q4LXP2"/>
<comment type="caution">
    <text evidence="1">The sequence shown here is derived from an EMBL/GenBank/DDBJ whole genome shotgun (WGS) entry which is preliminary data.</text>
</comment>
<organism evidence="1 2">
    <name type="scientific">Alternaria tenuissima</name>
    <dbReference type="NCBI Taxonomy" id="119927"/>
    <lineage>
        <taxon>Eukaryota</taxon>
        <taxon>Fungi</taxon>
        <taxon>Dikarya</taxon>
        <taxon>Ascomycota</taxon>
        <taxon>Pezizomycotina</taxon>
        <taxon>Dothideomycetes</taxon>
        <taxon>Pleosporomycetidae</taxon>
        <taxon>Pleosporales</taxon>
        <taxon>Pleosporineae</taxon>
        <taxon>Pleosporaceae</taxon>
        <taxon>Alternaria</taxon>
        <taxon>Alternaria sect. Alternaria</taxon>
        <taxon>Alternaria alternata complex</taxon>
    </lineage>
</organism>
<accession>A0A4Q4LXP2</accession>